<accession>A0A2K8KWM7</accession>
<dbReference type="PANTHER" id="PTHR30024">
    <property type="entry name" value="ALIPHATIC SULFONATES-BINDING PROTEIN-RELATED"/>
    <property type="match status" value="1"/>
</dbReference>
<dbReference type="KEGG" id="maes:Ga0123461_0857"/>
<feature type="domain" description="SsuA/THI5-like" evidence="4">
    <location>
        <begin position="48"/>
        <end position="258"/>
    </location>
</feature>
<name>A0A2K8KWM7_MARES</name>
<evidence type="ECO:0000313" key="6">
    <source>
        <dbReference type="Proteomes" id="UP000231701"/>
    </source>
</evidence>
<dbReference type="Gene3D" id="3.40.190.10">
    <property type="entry name" value="Periplasmic binding protein-like II"/>
    <property type="match status" value="2"/>
</dbReference>
<dbReference type="RefSeq" id="WP_157819218.1">
    <property type="nucleotide sequence ID" value="NZ_CP018799.1"/>
</dbReference>
<evidence type="ECO:0000256" key="1">
    <source>
        <dbReference type="ARBA" id="ARBA00004418"/>
    </source>
</evidence>
<keyword evidence="3" id="KW-0732">Signal</keyword>
<protein>
    <submittedName>
        <fullName evidence="5">ABC-type nitrate/sulfonate/bicarbonate transport system, substrate-binding protein</fullName>
    </submittedName>
</protein>
<evidence type="ECO:0000313" key="5">
    <source>
        <dbReference type="EMBL" id="ATX79277.1"/>
    </source>
</evidence>
<gene>
    <name evidence="5" type="ORF">Ga0123461_0857</name>
</gene>
<dbReference type="OrthoDB" id="9802556at2"/>
<dbReference type="Pfam" id="PF09084">
    <property type="entry name" value="NMT1"/>
    <property type="match status" value="1"/>
</dbReference>
<evidence type="ECO:0000256" key="3">
    <source>
        <dbReference type="ARBA" id="ARBA00022729"/>
    </source>
</evidence>
<dbReference type="Proteomes" id="UP000231701">
    <property type="component" value="Chromosome"/>
</dbReference>
<keyword evidence="6" id="KW-1185">Reference proteome</keyword>
<dbReference type="AlphaFoldDB" id="A0A2K8KWM7"/>
<dbReference type="GO" id="GO:0042918">
    <property type="term" value="P:alkanesulfonate transmembrane transport"/>
    <property type="evidence" value="ECO:0007669"/>
    <property type="project" value="TreeGrafter"/>
</dbReference>
<dbReference type="GO" id="GO:0042597">
    <property type="term" value="C:periplasmic space"/>
    <property type="evidence" value="ECO:0007669"/>
    <property type="project" value="UniProtKB-SubCell"/>
</dbReference>
<comment type="subcellular location">
    <subcellularLocation>
        <location evidence="1">Periplasm</location>
    </subcellularLocation>
</comment>
<dbReference type="InterPro" id="IPR015168">
    <property type="entry name" value="SsuA/THI5"/>
</dbReference>
<sequence length="335" mass="36921">MIQKRTLLVITVAAVAVAATVWVSFLQKEQKPEALNLVLGVELSLLTAPVWIAEYNGYFQKNNLNLEIRGFTSGKASLAAMLKGERLDVITVAQTPIMFNSFKTDSFAIVATMVTSYSDMKLIVNSDSGINSTLDLKGKKVGLTNGSTGEYFFSLVLLDSAVEPSTVEVIDIAPSGLPLALKEGLVDAICTWEPHAINAKRLIGDKASALKTSDKLYREDFYFVANKHVLEVSPQAFIRFLSAIEEAEAFIHSNREEAKGIVSKRLNLDRVFVDALWDEFNYQLSLDQTVFLTLEDEARWAIANGLTDATQIPNYLNYINTGPLKKANPGAVKIY</sequence>
<comment type="similarity">
    <text evidence="2">Belongs to the bacterial solute-binding protein SsuA/TauA family.</text>
</comment>
<dbReference type="SUPFAM" id="SSF53850">
    <property type="entry name" value="Periplasmic binding protein-like II"/>
    <property type="match status" value="1"/>
</dbReference>
<dbReference type="PANTHER" id="PTHR30024:SF47">
    <property type="entry name" value="TAURINE-BINDING PERIPLASMIC PROTEIN"/>
    <property type="match status" value="1"/>
</dbReference>
<organism evidence="5 6">
    <name type="scientific">Mariprofundus aestuarium</name>
    <dbReference type="NCBI Taxonomy" id="1921086"/>
    <lineage>
        <taxon>Bacteria</taxon>
        <taxon>Pseudomonadati</taxon>
        <taxon>Pseudomonadota</taxon>
        <taxon>Candidatius Mariprofundia</taxon>
        <taxon>Mariprofundales</taxon>
        <taxon>Mariprofundaceae</taxon>
        <taxon>Mariprofundus</taxon>
    </lineage>
</organism>
<evidence type="ECO:0000256" key="2">
    <source>
        <dbReference type="ARBA" id="ARBA00010742"/>
    </source>
</evidence>
<dbReference type="EMBL" id="CP018799">
    <property type="protein sequence ID" value="ATX79277.1"/>
    <property type="molecule type" value="Genomic_DNA"/>
</dbReference>
<reference evidence="5 6" key="1">
    <citation type="submission" date="2016-12" db="EMBL/GenBank/DDBJ databases">
        <title>Isolation and genomic insights into novel planktonic Zetaproteobacteria from stratified waters of the Chesapeake Bay.</title>
        <authorList>
            <person name="McAllister S.M."/>
            <person name="Kato S."/>
            <person name="Chan C.S."/>
            <person name="Chiu B.K."/>
            <person name="Field E.K."/>
        </authorList>
    </citation>
    <scope>NUCLEOTIDE SEQUENCE [LARGE SCALE GENOMIC DNA]</scope>
    <source>
        <strain evidence="5 6">CP-5</strain>
    </source>
</reference>
<evidence type="ECO:0000259" key="4">
    <source>
        <dbReference type="Pfam" id="PF09084"/>
    </source>
</evidence>
<proteinExistence type="inferred from homology"/>